<accession>A0A1H0LAC1</accession>
<dbReference type="OrthoDB" id="9794346at2"/>
<keyword evidence="3" id="KW-1003">Cell membrane</keyword>
<evidence type="ECO:0000256" key="3">
    <source>
        <dbReference type="ARBA" id="ARBA00022475"/>
    </source>
</evidence>
<dbReference type="RefSeq" id="WP_149789152.1">
    <property type="nucleotide sequence ID" value="NZ_FNIO01000007.1"/>
</dbReference>
<comment type="similarity">
    <text evidence="8 9">Belongs to the TRAP transporter small permease family.</text>
</comment>
<dbReference type="GO" id="GO:0005886">
    <property type="term" value="C:plasma membrane"/>
    <property type="evidence" value="ECO:0007669"/>
    <property type="project" value="UniProtKB-SubCell"/>
</dbReference>
<feature type="region of interest" description="Disordered" evidence="10">
    <location>
        <begin position="205"/>
        <end position="225"/>
    </location>
</feature>
<keyword evidence="13" id="KW-1185">Reference proteome</keyword>
<feature type="transmembrane region" description="Helical" evidence="9">
    <location>
        <begin position="103"/>
        <end position="125"/>
    </location>
</feature>
<evidence type="ECO:0000256" key="10">
    <source>
        <dbReference type="SAM" id="MobiDB-lite"/>
    </source>
</evidence>
<keyword evidence="6 9" id="KW-1133">Transmembrane helix</keyword>
<dbReference type="PANTHER" id="PTHR35011:SF4">
    <property type="entry name" value="SLL1102 PROTEIN"/>
    <property type="match status" value="1"/>
</dbReference>
<comment type="function">
    <text evidence="9">Part of the tripartite ATP-independent periplasmic (TRAP) transport system.</text>
</comment>
<evidence type="ECO:0000256" key="9">
    <source>
        <dbReference type="RuleBase" id="RU369079"/>
    </source>
</evidence>
<proteinExistence type="inferred from homology"/>
<evidence type="ECO:0000256" key="7">
    <source>
        <dbReference type="ARBA" id="ARBA00023136"/>
    </source>
</evidence>
<evidence type="ECO:0000256" key="1">
    <source>
        <dbReference type="ARBA" id="ARBA00004429"/>
    </source>
</evidence>
<reference evidence="12 13" key="1">
    <citation type="submission" date="2016-11" db="EMBL/GenBank/DDBJ databases">
        <authorList>
            <person name="Varghese N."/>
            <person name="Submissions S."/>
        </authorList>
    </citation>
    <scope>NUCLEOTIDE SEQUENCE [LARGE SCALE GENOMIC DNA]</scope>
    <source>
        <strain evidence="12 13">DSM 29620</strain>
    </source>
</reference>
<protein>
    <recommendedName>
        <fullName evidence="9">TRAP transporter small permease protein</fullName>
    </recommendedName>
</protein>
<evidence type="ECO:0000313" key="13">
    <source>
        <dbReference type="Proteomes" id="UP000324252"/>
    </source>
</evidence>
<evidence type="ECO:0000313" key="12">
    <source>
        <dbReference type="EMBL" id="SHK69615.1"/>
    </source>
</evidence>
<dbReference type="InterPro" id="IPR055348">
    <property type="entry name" value="DctQ"/>
</dbReference>
<keyword evidence="7 9" id="KW-0472">Membrane</keyword>
<evidence type="ECO:0000256" key="8">
    <source>
        <dbReference type="ARBA" id="ARBA00038436"/>
    </source>
</evidence>
<comment type="subcellular location">
    <subcellularLocation>
        <location evidence="1 9">Cell inner membrane</location>
        <topology evidence="1 9">Multi-pass membrane protein</topology>
    </subcellularLocation>
</comment>
<dbReference type="EMBL" id="FQZZ01000008">
    <property type="protein sequence ID" value="SHK69615.1"/>
    <property type="molecule type" value="Genomic_DNA"/>
</dbReference>
<keyword evidence="4 9" id="KW-0997">Cell inner membrane</keyword>
<evidence type="ECO:0000256" key="6">
    <source>
        <dbReference type="ARBA" id="ARBA00022989"/>
    </source>
</evidence>
<evidence type="ECO:0000259" key="11">
    <source>
        <dbReference type="Pfam" id="PF04290"/>
    </source>
</evidence>
<feature type="transmembrane region" description="Helical" evidence="9">
    <location>
        <begin position="64"/>
        <end position="82"/>
    </location>
</feature>
<feature type="transmembrane region" description="Helical" evidence="9">
    <location>
        <begin position="145"/>
        <end position="170"/>
    </location>
</feature>
<comment type="subunit">
    <text evidence="9">The complex comprises the extracytoplasmic solute receptor protein and the two transmembrane proteins.</text>
</comment>
<dbReference type="PANTHER" id="PTHR35011">
    <property type="entry name" value="2,3-DIKETO-L-GULONATE TRAP TRANSPORTER SMALL PERMEASE PROTEIN YIAM"/>
    <property type="match status" value="1"/>
</dbReference>
<feature type="transmembrane region" description="Helical" evidence="9">
    <location>
        <begin position="21"/>
        <end position="38"/>
    </location>
</feature>
<dbReference type="Pfam" id="PF04290">
    <property type="entry name" value="DctQ"/>
    <property type="match status" value="1"/>
</dbReference>
<keyword evidence="2 9" id="KW-0813">Transport</keyword>
<keyword evidence="5 9" id="KW-0812">Transmembrane</keyword>
<sequence>MHTLFRISVFLGGLTERIGRLAAWLVVPLMVVILYDVGTRKFMGAYPDYVDSAMNIGSTALSETAWYLHSIIFLLTLGYVYTQNQQVRVELLRDRLRPRTRAWIELIGCLLFLIPYCVFLIHHGYSFSVRSFEMGETSASNGGLGYRWAIKAMLPVGFVVLAMAGFSVLLRSIVFLFGPPDLRAANAELFDVESTEHIMQLAEDGPVAGPAGADDMADRETRTWN</sequence>
<dbReference type="Proteomes" id="UP000324252">
    <property type="component" value="Unassembled WGS sequence"/>
</dbReference>
<evidence type="ECO:0000256" key="2">
    <source>
        <dbReference type="ARBA" id="ARBA00022448"/>
    </source>
</evidence>
<dbReference type="InterPro" id="IPR007387">
    <property type="entry name" value="TRAP_DctQ"/>
</dbReference>
<evidence type="ECO:0000256" key="4">
    <source>
        <dbReference type="ARBA" id="ARBA00022519"/>
    </source>
</evidence>
<gene>
    <name evidence="12" type="ORF">SAMN05444142_1082</name>
</gene>
<dbReference type="GO" id="GO:0022857">
    <property type="term" value="F:transmembrane transporter activity"/>
    <property type="evidence" value="ECO:0007669"/>
    <property type="project" value="UniProtKB-UniRule"/>
</dbReference>
<dbReference type="AlphaFoldDB" id="A0A1H0LAC1"/>
<feature type="compositionally biased region" description="Basic and acidic residues" evidence="10">
    <location>
        <begin position="216"/>
        <end position="225"/>
    </location>
</feature>
<organism evidence="12 13">
    <name type="scientific">Lutimaribacter pacificus</name>
    <dbReference type="NCBI Taxonomy" id="391948"/>
    <lineage>
        <taxon>Bacteria</taxon>
        <taxon>Pseudomonadati</taxon>
        <taxon>Pseudomonadota</taxon>
        <taxon>Alphaproteobacteria</taxon>
        <taxon>Rhodobacterales</taxon>
        <taxon>Roseobacteraceae</taxon>
        <taxon>Lutimaribacter</taxon>
    </lineage>
</organism>
<feature type="domain" description="Tripartite ATP-independent periplasmic transporters DctQ component" evidence="11">
    <location>
        <begin position="29"/>
        <end position="172"/>
    </location>
</feature>
<name>A0A1H0LAC1_9RHOB</name>
<evidence type="ECO:0000256" key="5">
    <source>
        <dbReference type="ARBA" id="ARBA00022692"/>
    </source>
</evidence>